<keyword evidence="7 12" id="KW-0479">Metal-binding</keyword>
<dbReference type="Gene3D" id="3.40.140.10">
    <property type="entry name" value="Cytidine Deaminase, domain 2"/>
    <property type="match status" value="1"/>
</dbReference>
<organism evidence="17">
    <name type="scientific">candidate division WOR-3 bacterium</name>
    <dbReference type="NCBI Taxonomy" id="2052148"/>
    <lineage>
        <taxon>Bacteria</taxon>
        <taxon>Bacteria division WOR-3</taxon>
    </lineage>
</organism>
<accession>A0A7V3KMW6</accession>
<dbReference type="Pfam" id="PF00383">
    <property type="entry name" value="dCMP_cyt_deam_1"/>
    <property type="match status" value="1"/>
</dbReference>
<evidence type="ECO:0000313" key="17">
    <source>
        <dbReference type="EMBL" id="HGB35585.1"/>
    </source>
</evidence>
<comment type="similarity">
    <text evidence="4 12">In the N-terminal section; belongs to the cytidine and deoxycytidylate deaminase family.</text>
</comment>
<dbReference type="InterPro" id="IPR024072">
    <property type="entry name" value="DHFR-like_dom_sf"/>
</dbReference>
<dbReference type="NCBIfam" id="TIGR00326">
    <property type="entry name" value="eubact_ribD"/>
    <property type="match status" value="1"/>
</dbReference>
<feature type="binding site" evidence="14">
    <location>
        <position position="197"/>
    </location>
    <ligand>
        <name>NADP(+)</name>
        <dbReference type="ChEBI" id="CHEBI:58349"/>
    </ligand>
</feature>
<dbReference type="InterPro" id="IPR002734">
    <property type="entry name" value="RibDG_C"/>
</dbReference>
<reference evidence="17" key="1">
    <citation type="journal article" date="2020" name="mSystems">
        <title>Genome- and Community-Level Interaction Insights into Carbon Utilization and Element Cycling Functions of Hydrothermarchaeota in Hydrothermal Sediment.</title>
        <authorList>
            <person name="Zhou Z."/>
            <person name="Liu Y."/>
            <person name="Xu W."/>
            <person name="Pan J."/>
            <person name="Luo Z.H."/>
            <person name="Li M."/>
        </authorList>
    </citation>
    <scope>NUCLEOTIDE SEQUENCE [LARGE SCALE GENOMIC DNA]</scope>
    <source>
        <strain evidence="17">SpSt-754</strain>
    </source>
</reference>
<comment type="function">
    <text evidence="1 12">Converts 2,5-diamino-6-(ribosylamino)-4(3h)-pyrimidinone 5'-phosphate into 5-amino-6-(ribosylamino)-2,4(1h,3h)-pyrimidinedione 5'-phosphate.</text>
</comment>
<evidence type="ECO:0000256" key="3">
    <source>
        <dbReference type="ARBA" id="ARBA00004910"/>
    </source>
</evidence>
<dbReference type="GO" id="GO:0009231">
    <property type="term" value="P:riboflavin biosynthetic process"/>
    <property type="evidence" value="ECO:0007669"/>
    <property type="project" value="UniProtKB-UniPathway"/>
</dbReference>
<dbReference type="PROSITE" id="PS51747">
    <property type="entry name" value="CYT_DCMP_DEAMINASES_2"/>
    <property type="match status" value="1"/>
</dbReference>
<feature type="binding site" evidence="15">
    <location>
        <position position="76"/>
    </location>
    <ligand>
        <name>Zn(2+)</name>
        <dbReference type="ChEBI" id="CHEBI:29105"/>
        <note>catalytic</note>
    </ligand>
</feature>
<sequence>MNDDIFYMKKVFELARLGEGFTSPNPMVGAVIVKGGRVVGIGYHKKKGDKHAEIRAIEDAVGHLEESTLYINLEPCIHYGSTPPCAPVVAQVGIKKVVISNVDPNPLVNGKGIEYLRSKGIEVITGVLEEEGYFLNRFFFHHIKTGFPYVIGKMALSLDGFIADKNGDSNWISGEDSRTYVHKIRGEVDAVMVGKGTVEKDNPSLLPRLVYSPKIPARIVVAKKPFINFDYQIFNSGGIIYIITTKNSKWQIPGNLKAEVELIEVDEFEDGGMNLKEALLALGSKGVQSILCEGGSFLMGELLKHGLVQELVIFYSNLILGEGVKPFGSVSVSMENAIRNFKLYERLNFQNDTMVRFLKNG</sequence>
<feature type="binding site" evidence="14">
    <location>
        <position position="185"/>
    </location>
    <ligand>
        <name>substrate</name>
    </ligand>
</feature>
<dbReference type="PANTHER" id="PTHR38011:SF7">
    <property type="entry name" value="2,5-DIAMINO-6-RIBOSYLAMINO-4(3H)-PYRIMIDINONE 5'-PHOSPHATE REDUCTASE"/>
    <property type="match status" value="1"/>
</dbReference>
<dbReference type="UniPathway" id="UPA00275">
    <property type="reaction ID" value="UER00401"/>
</dbReference>
<feature type="binding site" evidence="15">
    <location>
        <position position="51"/>
    </location>
    <ligand>
        <name>Zn(2+)</name>
        <dbReference type="ChEBI" id="CHEBI:29105"/>
        <note>catalytic</note>
    </ligand>
</feature>
<evidence type="ECO:0000256" key="6">
    <source>
        <dbReference type="ARBA" id="ARBA00022619"/>
    </source>
</evidence>
<evidence type="ECO:0000256" key="15">
    <source>
        <dbReference type="PIRSR" id="PIRSR006769-3"/>
    </source>
</evidence>
<dbReference type="PROSITE" id="PS00903">
    <property type="entry name" value="CYT_DCMP_DEAMINASES_1"/>
    <property type="match status" value="1"/>
</dbReference>
<dbReference type="SUPFAM" id="SSF53597">
    <property type="entry name" value="Dihydrofolate reductase-like"/>
    <property type="match status" value="1"/>
</dbReference>
<evidence type="ECO:0000256" key="12">
    <source>
        <dbReference type="PIRNR" id="PIRNR006769"/>
    </source>
</evidence>
<dbReference type="EC" id="1.1.1.193" evidence="12"/>
<evidence type="ECO:0000256" key="4">
    <source>
        <dbReference type="ARBA" id="ARBA00005259"/>
    </source>
</evidence>
<dbReference type="EMBL" id="DTGD01000066">
    <property type="protein sequence ID" value="HGB35585.1"/>
    <property type="molecule type" value="Genomic_DNA"/>
</dbReference>
<comment type="cofactor">
    <cofactor evidence="12 15">
        <name>Zn(2+)</name>
        <dbReference type="ChEBI" id="CHEBI:29105"/>
    </cofactor>
    <text evidence="12 15">Binds 1 zinc ion.</text>
</comment>
<dbReference type="GO" id="GO:0008703">
    <property type="term" value="F:5-amino-6-(5-phosphoribosylamino)uracil reductase activity"/>
    <property type="evidence" value="ECO:0007669"/>
    <property type="project" value="UniProtKB-EC"/>
</dbReference>
<evidence type="ECO:0000256" key="8">
    <source>
        <dbReference type="ARBA" id="ARBA00022833"/>
    </source>
</evidence>
<evidence type="ECO:0000256" key="7">
    <source>
        <dbReference type="ARBA" id="ARBA00022723"/>
    </source>
</evidence>
<proteinExistence type="inferred from homology"/>
<dbReference type="InterPro" id="IPR050765">
    <property type="entry name" value="Riboflavin_Biosynth_HTPR"/>
</dbReference>
<comment type="caution">
    <text evidence="17">The sequence shown here is derived from an EMBL/GenBank/DDBJ whole genome shotgun (WGS) entry which is preliminary data.</text>
</comment>
<dbReference type="PANTHER" id="PTHR38011">
    <property type="entry name" value="DIHYDROFOLATE REDUCTASE FAMILY PROTEIN (AFU_ORTHOLOGUE AFUA_8G06820)"/>
    <property type="match status" value="1"/>
</dbReference>
<comment type="similarity">
    <text evidence="5 12">In the C-terminal section; belongs to the HTP reductase family.</text>
</comment>
<dbReference type="CDD" id="cd01284">
    <property type="entry name" value="Riboflavin_deaminase-reductase"/>
    <property type="match status" value="1"/>
</dbReference>
<dbReference type="EC" id="3.5.4.26" evidence="12"/>
<feature type="binding site" evidence="14">
    <location>
        <position position="201"/>
    </location>
    <ligand>
        <name>NADP(+)</name>
        <dbReference type="ChEBI" id="CHEBI:58349"/>
    </ligand>
</feature>
<feature type="domain" description="CMP/dCMP-type deaminase" evidence="16">
    <location>
        <begin position="2"/>
        <end position="115"/>
    </location>
</feature>
<name>A0A7V3KMW6_UNCW3</name>
<evidence type="ECO:0000259" key="16">
    <source>
        <dbReference type="PROSITE" id="PS51747"/>
    </source>
</evidence>
<evidence type="ECO:0000256" key="9">
    <source>
        <dbReference type="ARBA" id="ARBA00022857"/>
    </source>
</evidence>
<dbReference type="InterPro" id="IPR016193">
    <property type="entry name" value="Cytidine_deaminase-like"/>
</dbReference>
<feature type="active site" description="Proton donor" evidence="13">
    <location>
        <position position="53"/>
    </location>
</feature>
<dbReference type="Gene3D" id="3.40.430.10">
    <property type="entry name" value="Dihydrofolate Reductase, subunit A"/>
    <property type="match status" value="1"/>
</dbReference>
<evidence type="ECO:0000256" key="13">
    <source>
        <dbReference type="PIRSR" id="PIRSR006769-1"/>
    </source>
</evidence>
<keyword evidence="12 17" id="KW-0378">Hydrolase</keyword>
<comment type="pathway">
    <text evidence="2 12">Cofactor biosynthesis; riboflavin biosynthesis; 5-amino-6-(D-ribitylamino)uracil from GTP: step 2/4.</text>
</comment>
<dbReference type="PIRSF" id="PIRSF006769">
    <property type="entry name" value="RibD"/>
    <property type="match status" value="1"/>
</dbReference>
<comment type="catalytic activity">
    <reaction evidence="12">
        <text>2,5-diamino-6-hydroxy-4-(5-phosphoribosylamino)-pyrimidine + H2O + H(+) = 5-amino-6-(5-phospho-D-ribosylamino)uracil + NH4(+)</text>
        <dbReference type="Rhea" id="RHEA:21868"/>
        <dbReference type="ChEBI" id="CHEBI:15377"/>
        <dbReference type="ChEBI" id="CHEBI:15378"/>
        <dbReference type="ChEBI" id="CHEBI:28938"/>
        <dbReference type="ChEBI" id="CHEBI:58453"/>
        <dbReference type="ChEBI" id="CHEBI:58614"/>
        <dbReference type="EC" id="3.5.4.26"/>
    </reaction>
</comment>
<feature type="binding site" evidence="14">
    <location>
        <position position="155"/>
    </location>
    <ligand>
        <name>NADP(+)</name>
        <dbReference type="ChEBI" id="CHEBI:58349"/>
    </ligand>
</feature>
<feature type="binding site" evidence="14">
    <location>
        <position position="169"/>
    </location>
    <ligand>
        <name>NADP(+)</name>
        <dbReference type="ChEBI" id="CHEBI:58349"/>
    </ligand>
</feature>
<dbReference type="AlphaFoldDB" id="A0A7V3KMW6"/>
<feature type="binding site" evidence="14">
    <location>
        <position position="293"/>
    </location>
    <ligand>
        <name>substrate</name>
    </ligand>
</feature>
<feature type="binding site" evidence="14">
    <location>
        <position position="208"/>
    </location>
    <ligand>
        <name>substrate</name>
    </ligand>
</feature>
<evidence type="ECO:0000256" key="1">
    <source>
        <dbReference type="ARBA" id="ARBA00002151"/>
    </source>
</evidence>
<feature type="binding site" evidence="15">
    <location>
        <position position="85"/>
    </location>
    <ligand>
        <name>Zn(2+)</name>
        <dbReference type="ChEBI" id="CHEBI:29105"/>
        <note>catalytic</note>
    </ligand>
</feature>
<dbReference type="GO" id="GO:0008835">
    <property type="term" value="F:diaminohydroxyphosphoribosylaminopyrimidine deaminase activity"/>
    <property type="evidence" value="ECO:0007669"/>
    <property type="project" value="UniProtKB-EC"/>
</dbReference>
<dbReference type="InterPro" id="IPR016192">
    <property type="entry name" value="APOBEC/CMP_deaminase_Zn-bd"/>
</dbReference>
<evidence type="ECO:0000256" key="14">
    <source>
        <dbReference type="PIRSR" id="PIRSR006769-2"/>
    </source>
</evidence>
<keyword evidence="11" id="KW-0511">Multifunctional enzyme</keyword>
<dbReference type="InterPro" id="IPR004794">
    <property type="entry name" value="Eubact_RibD"/>
</dbReference>
<comment type="catalytic activity">
    <reaction evidence="12">
        <text>5-amino-6-(5-phospho-D-ribitylamino)uracil + NADP(+) = 5-amino-6-(5-phospho-D-ribosylamino)uracil + NADPH + H(+)</text>
        <dbReference type="Rhea" id="RHEA:17845"/>
        <dbReference type="ChEBI" id="CHEBI:15378"/>
        <dbReference type="ChEBI" id="CHEBI:57783"/>
        <dbReference type="ChEBI" id="CHEBI:58349"/>
        <dbReference type="ChEBI" id="CHEBI:58421"/>
        <dbReference type="ChEBI" id="CHEBI:58453"/>
        <dbReference type="EC" id="1.1.1.193"/>
    </reaction>
</comment>
<evidence type="ECO:0000256" key="11">
    <source>
        <dbReference type="ARBA" id="ARBA00023268"/>
    </source>
</evidence>
<keyword evidence="8 12" id="KW-0862">Zinc</keyword>
<dbReference type="InterPro" id="IPR002125">
    <property type="entry name" value="CMP_dCMP_dom"/>
</dbReference>
<gene>
    <name evidence="17" type="primary">ribD</name>
    <name evidence="17" type="ORF">ENV38_01595</name>
</gene>
<evidence type="ECO:0000256" key="5">
    <source>
        <dbReference type="ARBA" id="ARBA00007417"/>
    </source>
</evidence>
<keyword evidence="9 12" id="KW-0521">NADP</keyword>
<dbReference type="SUPFAM" id="SSF53927">
    <property type="entry name" value="Cytidine deaminase-like"/>
    <property type="match status" value="1"/>
</dbReference>
<dbReference type="Pfam" id="PF01872">
    <property type="entry name" value="RibD_C"/>
    <property type="match status" value="1"/>
</dbReference>
<protein>
    <recommendedName>
        <fullName evidence="12">Riboflavin biosynthesis protein RibD</fullName>
    </recommendedName>
    <domain>
        <recommendedName>
            <fullName evidence="12">Diaminohydroxyphosphoribosylaminopyrimidine deaminase</fullName>
            <shortName evidence="12">DRAP deaminase</shortName>
            <ecNumber evidence="12">3.5.4.26</ecNumber>
        </recommendedName>
        <alternativeName>
            <fullName evidence="12">Riboflavin-specific deaminase</fullName>
        </alternativeName>
    </domain>
    <domain>
        <recommendedName>
            <fullName evidence="12">5-amino-6-(5-phosphoribosylamino)uracil reductase</fullName>
            <ecNumber evidence="12">1.1.1.193</ecNumber>
        </recommendedName>
        <alternativeName>
            <fullName evidence="12">HTP reductase</fullName>
        </alternativeName>
    </domain>
</protein>
<keyword evidence="6 12" id="KW-0686">Riboflavin biosynthesis</keyword>
<evidence type="ECO:0000256" key="2">
    <source>
        <dbReference type="ARBA" id="ARBA00004882"/>
    </source>
</evidence>
<comment type="pathway">
    <text evidence="3 12">Cofactor biosynthesis; riboflavin biosynthesis; 5-amino-6-(D-ribitylamino)uracil from GTP: step 3/4.</text>
</comment>
<evidence type="ECO:0000256" key="10">
    <source>
        <dbReference type="ARBA" id="ARBA00023002"/>
    </source>
</evidence>
<keyword evidence="10 12" id="KW-0560">Oxidoreductase</keyword>
<feature type="binding site" evidence="14">
    <location>
        <position position="171"/>
    </location>
    <ligand>
        <name>NADP(+)</name>
        <dbReference type="ChEBI" id="CHEBI:58349"/>
    </ligand>
</feature>
<dbReference type="GO" id="GO:0008270">
    <property type="term" value="F:zinc ion binding"/>
    <property type="evidence" value="ECO:0007669"/>
    <property type="project" value="InterPro"/>
</dbReference>
<feature type="binding site" evidence="14">
    <location>
        <position position="205"/>
    </location>
    <ligand>
        <name>substrate</name>
    </ligand>
</feature>